<dbReference type="SUPFAM" id="SSF100950">
    <property type="entry name" value="NagB/RpiA/CoA transferase-like"/>
    <property type="match status" value="1"/>
</dbReference>
<evidence type="ECO:0000256" key="2">
    <source>
        <dbReference type="ARBA" id="ARBA00023125"/>
    </source>
</evidence>
<dbReference type="OrthoDB" id="7688673at2"/>
<proteinExistence type="predicted"/>
<dbReference type="InterPro" id="IPR001034">
    <property type="entry name" value="DeoR_HTH"/>
</dbReference>
<dbReference type="PROSITE" id="PS00894">
    <property type="entry name" value="HTH_DEOR_1"/>
    <property type="match status" value="1"/>
</dbReference>
<dbReference type="SMART" id="SM01134">
    <property type="entry name" value="DeoRC"/>
    <property type="match status" value="1"/>
</dbReference>
<dbReference type="GO" id="GO:0003700">
    <property type="term" value="F:DNA-binding transcription factor activity"/>
    <property type="evidence" value="ECO:0007669"/>
    <property type="project" value="InterPro"/>
</dbReference>
<gene>
    <name evidence="5" type="ORF">A4R43_09095</name>
</gene>
<dbReference type="PANTHER" id="PTHR30363">
    <property type="entry name" value="HTH-TYPE TRANSCRIPTIONAL REGULATOR SRLR-RELATED"/>
    <property type="match status" value="1"/>
</dbReference>
<dbReference type="Proteomes" id="UP000250434">
    <property type="component" value="Chromosome"/>
</dbReference>
<evidence type="ECO:0000313" key="6">
    <source>
        <dbReference type="Proteomes" id="UP000250434"/>
    </source>
</evidence>
<dbReference type="Gene3D" id="1.10.10.10">
    <property type="entry name" value="Winged helix-like DNA-binding domain superfamily/Winged helix DNA-binding domain"/>
    <property type="match status" value="1"/>
</dbReference>
<dbReference type="PROSITE" id="PS51000">
    <property type="entry name" value="HTH_DEOR_2"/>
    <property type="match status" value="1"/>
</dbReference>
<evidence type="ECO:0000313" key="5">
    <source>
        <dbReference type="EMBL" id="AXB42669.1"/>
    </source>
</evidence>
<feature type="domain" description="HTH deoR-type" evidence="4">
    <location>
        <begin position="3"/>
        <end position="58"/>
    </location>
</feature>
<dbReference type="PANTHER" id="PTHR30363:SF44">
    <property type="entry name" value="AGA OPERON TRANSCRIPTIONAL REPRESSOR-RELATED"/>
    <property type="match status" value="1"/>
</dbReference>
<organism evidence="5 6">
    <name type="scientific">Amycolatopsis albispora</name>
    <dbReference type="NCBI Taxonomy" id="1804986"/>
    <lineage>
        <taxon>Bacteria</taxon>
        <taxon>Bacillati</taxon>
        <taxon>Actinomycetota</taxon>
        <taxon>Actinomycetes</taxon>
        <taxon>Pseudonocardiales</taxon>
        <taxon>Pseudonocardiaceae</taxon>
        <taxon>Amycolatopsis</taxon>
    </lineage>
</organism>
<sequence>MNRHERLSGLLSVVGERGKVLVEALAEELAVSAATIRRDLDHLAEQQLLIRTRGGAIATHVSYDLPLRYKSALKAPEKSRISRNVALLVEPGAVVGLNGGTTTTEIARAIAARAELDHRPGRPALTVVTNALNIAGELAVRQHLKLVVTGGVARPRSFELTGPLATGVLADISLDLLILGVDGIDPETGAYAHHEGEADINRLMVERAARVVVAADSSKLGKRAFARICPISAVDLVVTDAPVVAEVEARFAAAGVRLRTV</sequence>
<dbReference type="SUPFAM" id="SSF46785">
    <property type="entry name" value="Winged helix' DNA-binding domain"/>
    <property type="match status" value="1"/>
</dbReference>
<keyword evidence="3" id="KW-0804">Transcription</keyword>
<dbReference type="Pfam" id="PF08220">
    <property type="entry name" value="HTH_DeoR"/>
    <property type="match status" value="1"/>
</dbReference>
<dbReference type="InterPro" id="IPR036390">
    <property type="entry name" value="WH_DNA-bd_sf"/>
</dbReference>
<dbReference type="InterPro" id="IPR037171">
    <property type="entry name" value="NagB/RpiA_transferase-like"/>
</dbReference>
<dbReference type="KEGG" id="aab:A4R43_09095"/>
<dbReference type="GO" id="GO:0003677">
    <property type="term" value="F:DNA binding"/>
    <property type="evidence" value="ECO:0007669"/>
    <property type="project" value="UniProtKB-KW"/>
</dbReference>
<dbReference type="InterPro" id="IPR050313">
    <property type="entry name" value="Carb_Metab_HTH_regulators"/>
</dbReference>
<evidence type="ECO:0000256" key="3">
    <source>
        <dbReference type="ARBA" id="ARBA00023163"/>
    </source>
</evidence>
<dbReference type="InterPro" id="IPR014036">
    <property type="entry name" value="DeoR-like_C"/>
</dbReference>
<dbReference type="Gene3D" id="3.40.50.1360">
    <property type="match status" value="1"/>
</dbReference>
<dbReference type="EMBL" id="CP015163">
    <property type="protein sequence ID" value="AXB42669.1"/>
    <property type="molecule type" value="Genomic_DNA"/>
</dbReference>
<protein>
    <submittedName>
        <fullName evidence="5">Alkaline phosphatase</fullName>
    </submittedName>
</protein>
<dbReference type="InterPro" id="IPR036388">
    <property type="entry name" value="WH-like_DNA-bd_sf"/>
</dbReference>
<dbReference type="Pfam" id="PF00455">
    <property type="entry name" value="DeoRC"/>
    <property type="match status" value="1"/>
</dbReference>
<dbReference type="PRINTS" id="PR00037">
    <property type="entry name" value="HTHLACR"/>
</dbReference>
<evidence type="ECO:0000256" key="1">
    <source>
        <dbReference type="ARBA" id="ARBA00023015"/>
    </source>
</evidence>
<dbReference type="AlphaFoldDB" id="A0A344L3P5"/>
<dbReference type="InterPro" id="IPR018356">
    <property type="entry name" value="Tscrpt_reg_HTH_DeoR_CS"/>
</dbReference>
<name>A0A344L3P5_9PSEU</name>
<evidence type="ECO:0000259" key="4">
    <source>
        <dbReference type="PROSITE" id="PS51000"/>
    </source>
</evidence>
<keyword evidence="1" id="KW-0805">Transcription regulation</keyword>
<keyword evidence="6" id="KW-1185">Reference proteome</keyword>
<reference evidence="5 6" key="1">
    <citation type="submission" date="2016-04" db="EMBL/GenBank/DDBJ databases">
        <title>Complete genome sequence and analysis of deep-sea sediment isolate, Amycolatopsis sp. WP1.</title>
        <authorList>
            <person name="Wang H."/>
            <person name="Chen S."/>
            <person name="Wu Q."/>
        </authorList>
    </citation>
    <scope>NUCLEOTIDE SEQUENCE [LARGE SCALE GENOMIC DNA]</scope>
    <source>
        <strain evidence="5 6">WP1</strain>
    </source>
</reference>
<accession>A0A344L3P5</accession>
<dbReference type="RefSeq" id="WP_113691931.1">
    <property type="nucleotide sequence ID" value="NZ_CP015163.1"/>
</dbReference>
<dbReference type="SMART" id="SM00420">
    <property type="entry name" value="HTH_DEOR"/>
    <property type="match status" value="1"/>
</dbReference>
<keyword evidence="2" id="KW-0238">DNA-binding</keyword>